<evidence type="ECO:0000313" key="2">
    <source>
        <dbReference type="EMBL" id="KAG2328581.1"/>
    </source>
</evidence>
<dbReference type="AlphaFoldDB" id="A0A8X7WF58"/>
<name>A0A8X7WF58_BRACI</name>
<organism evidence="2 3">
    <name type="scientific">Brassica carinata</name>
    <name type="common">Ethiopian mustard</name>
    <name type="synonym">Abyssinian cabbage</name>
    <dbReference type="NCBI Taxonomy" id="52824"/>
    <lineage>
        <taxon>Eukaryota</taxon>
        <taxon>Viridiplantae</taxon>
        <taxon>Streptophyta</taxon>
        <taxon>Embryophyta</taxon>
        <taxon>Tracheophyta</taxon>
        <taxon>Spermatophyta</taxon>
        <taxon>Magnoliopsida</taxon>
        <taxon>eudicotyledons</taxon>
        <taxon>Gunneridae</taxon>
        <taxon>Pentapetalae</taxon>
        <taxon>rosids</taxon>
        <taxon>malvids</taxon>
        <taxon>Brassicales</taxon>
        <taxon>Brassicaceae</taxon>
        <taxon>Brassiceae</taxon>
        <taxon>Brassica</taxon>
    </lineage>
</organism>
<accession>A0A8X7WF58</accession>
<sequence length="85" mass="9400">MGAAWTRPSTNKTTTEKDSWTNQIGDNNLGAHPLSETPAMADPELTHGGSKIHLQPISNSRRISCSSTLETPWQLPRVHPRQISR</sequence>
<dbReference type="Proteomes" id="UP000886595">
    <property type="component" value="Unassembled WGS sequence"/>
</dbReference>
<dbReference type="EMBL" id="JAAMPC010000002">
    <property type="protein sequence ID" value="KAG2328581.1"/>
    <property type="molecule type" value="Genomic_DNA"/>
</dbReference>
<reference evidence="2 3" key="1">
    <citation type="submission" date="2020-02" db="EMBL/GenBank/DDBJ databases">
        <authorList>
            <person name="Ma Q."/>
            <person name="Huang Y."/>
            <person name="Song X."/>
            <person name="Pei D."/>
        </authorList>
    </citation>
    <scope>NUCLEOTIDE SEQUENCE [LARGE SCALE GENOMIC DNA]</scope>
    <source>
        <strain evidence="2">Sxm20200214</strain>
        <tissue evidence="2">Leaf</tissue>
    </source>
</reference>
<gene>
    <name evidence="2" type="ORF">Bca52824_011309</name>
</gene>
<comment type="caution">
    <text evidence="2">The sequence shown here is derived from an EMBL/GenBank/DDBJ whole genome shotgun (WGS) entry which is preliminary data.</text>
</comment>
<feature type="region of interest" description="Disordered" evidence="1">
    <location>
        <begin position="1"/>
        <end position="52"/>
    </location>
</feature>
<evidence type="ECO:0000313" key="3">
    <source>
        <dbReference type="Proteomes" id="UP000886595"/>
    </source>
</evidence>
<proteinExistence type="predicted"/>
<evidence type="ECO:0000256" key="1">
    <source>
        <dbReference type="SAM" id="MobiDB-lite"/>
    </source>
</evidence>
<dbReference type="OrthoDB" id="10591669at2759"/>
<keyword evidence="3" id="KW-1185">Reference proteome</keyword>
<protein>
    <submittedName>
        <fullName evidence="2">Uncharacterized protein</fullName>
    </submittedName>
</protein>